<dbReference type="PIRSF" id="PIRSF001220">
    <property type="entry name" value="L-ASNase_gatD"/>
    <property type="match status" value="1"/>
</dbReference>
<gene>
    <name evidence="7" type="ORF">E3T47_12245</name>
</gene>
<feature type="binding site" evidence="4">
    <location>
        <begin position="90"/>
        <end position="91"/>
    </location>
    <ligand>
        <name>substrate</name>
    </ligand>
</feature>
<dbReference type="PANTHER" id="PTHR11707:SF28">
    <property type="entry name" value="60 KDA LYSOPHOSPHOLIPASE"/>
    <property type="match status" value="1"/>
</dbReference>
<dbReference type="InterPro" id="IPR006034">
    <property type="entry name" value="Asparaginase/glutaminase-like"/>
</dbReference>
<dbReference type="PANTHER" id="PTHR11707">
    <property type="entry name" value="L-ASPARAGINASE"/>
    <property type="match status" value="1"/>
</dbReference>
<name>A0A4R9AMK3_9MICO</name>
<dbReference type="OrthoDB" id="9788068at2"/>
<dbReference type="Proteomes" id="UP000298154">
    <property type="component" value="Unassembled WGS sequence"/>
</dbReference>
<dbReference type="Gene3D" id="3.40.50.40">
    <property type="match status" value="1"/>
</dbReference>
<keyword evidence="8" id="KW-1185">Reference proteome</keyword>
<protein>
    <submittedName>
        <fullName evidence="7">Asparaginase</fullName>
    </submittedName>
</protein>
<dbReference type="SMART" id="SM00870">
    <property type="entry name" value="Asparaginase"/>
    <property type="match status" value="1"/>
</dbReference>
<accession>A0A4R9AMK3</accession>
<dbReference type="InterPro" id="IPR004550">
    <property type="entry name" value="AsnASE_II"/>
</dbReference>
<dbReference type="Pfam" id="PF17763">
    <property type="entry name" value="Asparaginase_C"/>
    <property type="match status" value="1"/>
</dbReference>
<evidence type="ECO:0000256" key="1">
    <source>
        <dbReference type="ARBA" id="ARBA00010518"/>
    </source>
</evidence>
<dbReference type="PIRSF" id="PIRSF500176">
    <property type="entry name" value="L_ASNase"/>
    <property type="match status" value="1"/>
</dbReference>
<dbReference type="InterPro" id="IPR027474">
    <property type="entry name" value="L-asparaginase_N"/>
</dbReference>
<dbReference type="CDD" id="cd08964">
    <property type="entry name" value="L-asparaginase_II"/>
    <property type="match status" value="1"/>
</dbReference>
<dbReference type="Gene3D" id="3.40.50.1170">
    <property type="entry name" value="L-asparaginase, N-terminal domain"/>
    <property type="match status" value="1"/>
</dbReference>
<proteinExistence type="inferred from homology"/>
<dbReference type="InterPro" id="IPR040919">
    <property type="entry name" value="Asparaginase_C"/>
</dbReference>
<comment type="similarity">
    <text evidence="1">Belongs to the asparaginase 1 family.</text>
</comment>
<dbReference type="SFLD" id="SFLDS00057">
    <property type="entry name" value="Glutaminase/Asparaginase"/>
    <property type="match status" value="1"/>
</dbReference>
<reference evidence="7 8" key="1">
    <citation type="submission" date="2019-03" db="EMBL/GenBank/DDBJ databases">
        <title>Genomics of glacier-inhabiting Cryobacterium strains.</title>
        <authorList>
            <person name="Liu Q."/>
            <person name="Xin Y.-H."/>
        </authorList>
    </citation>
    <scope>NUCLEOTIDE SEQUENCE [LARGE SCALE GENOMIC DNA]</scope>
    <source>
        <strain evidence="7 8">Sr36</strain>
    </source>
</reference>
<feature type="domain" description="L-asparaginase N-terminal" evidence="5">
    <location>
        <begin position="5"/>
        <end position="191"/>
    </location>
</feature>
<dbReference type="PROSITE" id="PS51732">
    <property type="entry name" value="ASN_GLN_ASE_3"/>
    <property type="match status" value="1"/>
</dbReference>
<organism evidence="7 8">
    <name type="scientific">Cryobacterium ruanii</name>
    <dbReference type="NCBI Taxonomy" id="1259197"/>
    <lineage>
        <taxon>Bacteria</taxon>
        <taxon>Bacillati</taxon>
        <taxon>Actinomycetota</taxon>
        <taxon>Actinomycetes</taxon>
        <taxon>Micrococcales</taxon>
        <taxon>Microbacteriaceae</taxon>
        <taxon>Cryobacterium</taxon>
    </lineage>
</organism>
<dbReference type="FunFam" id="3.40.50.1170:FF:000001">
    <property type="entry name" value="L-asparaginase 2"/>
    <property type="match status" value="1"/>
</dbReference>
<dbReference type="GO" id="GO:0004067">
    <property type="term" value="F:asparaginase activity"/>
    <property type="evidence" value="ECO:0007669"/>
    <property type="project" value="UniProtKB-UniRule"/>
</dbReference>
<evidence type="ECO:0000313" key="8">
    <source>
        <dbReference type="Proteomes" id="UP000298154"/>
    </source>
</evidence>
<evidence type="ECO:0000313" key="7">
    <source>
        <dbReference type="EMBL" id="TFD64456.1"/>
    </source>
</evidence>
<evidence type="ECO:0000256" key="3">
    <source>
        <dbReference type="PIRSR" id="PIRSR001220-1"/>
    </source>
</evidence>
<feature type="binding site" evidence="4">
    <location>
        <position position="58"/>
    </location>
    <ligand>
        <name>substrate</name>
    </ligand>
</feature>
<comment type="caution">
    <text evidence="7">The sequence shown here is derived from an EMBL/GenBank/DDBJ whole genome shotgun (WGS) entry which is preliminary data.</text>
</comment>
<evidence type="ECO:0000256" key="4">
    <source>
        <dbReference type="PIRSR" id="PIRSR001220-2"/>
    </source>
</evidence>
<evidence type="ECO:0000256" key="2">
    <source>
        <dbReference type="ARBA" id="ARBA00022801"/>
    </source>
</evidence>
<evidence type="ECO:0000259" key="5">
    <source>
        <dbReference type="Pfam" id="PF00710"/>
    </source>
</evidence>
<sequence length="328" mass="34397">MALPRIALFTLGGTIASLPTKGGEEAIPTLTADLLIKAVPQLEGLARLEATTFCQTASGDLTIETIQSLASAIESCFVDGVDGVVVTQGTDTLEETAYLLDLLTSQEKPIVLTGAMRNAGLAGADGPANLLAAVQVASSKEAHNVGPLVVFADLIHLPRFVRKSHSGSIAAFTSPNAGPIGWITEGKVRIPLAPKKRTHPFIKSATGSPIPRVALVKVGFGDDLEILKDLDQRGYQGLVVEAFGGGHLPSGDVEHVSQLASRIPVLFTSRTGAGEVFTATYGFAGSEKDLLDRNLIGAGIFDGLKARLLLILLLRDGATRAQIIERFS</sequence>
<dbReference type="EMBL" id="SOHK01000017">
    <property type="protein sequence ID" value="TFD64456.1"/>
    <property type="molecule type" value="Genomic_DNA"/>
</dbReference>
<keyword evidence="2" id="KW-0378">Hydrolase</keyword>
<dbReference type="SUPFAM" id="SSF53774">
    <property type="entry name" value="Glutaminase/Asparaginase"/>
    <property type="match status" value="1"/>
</dbReference>
<dbReference type="AlphaFoldDB" id="A0A4R9AMK3"/>
<dbReference type="InterPro" id="IPR036152">
    <property type="entry name" value="Asp/glu_Ase-like_sf"/>
</dbReference>
<evidence type="ECO:0000259" key="6">
    <source>
        <dbReference type="Pfam" id="PF17763"/>
    </source>
</evidence>
<dbReference type="Pfam" id="PF00710">
    <property type="entry name" value="Asparaginase"/>
    <property type="match status" value="1"/>
</dbReference>
<feature type="domain" description="Asparaginase/glutaminase C-terminal" evidence="6">
    <location>
        <begin position="212"/>
        <end position="326"/>
    </location>
</feature>
<dbReference type="PRINTS" id="PR00139">
    <property type="entry name" value="ASNGLNASE"/>
</dbReference>
<dbReference type="InterPro" id="IPR037152">
    <property type="entry name" value="L-asparaginase_N_sf"/>
</dbReference>
<dbReference type="InterPro" id="IPR027473">
    <property type="entry name" value="L-asparaginase_C"/>
</dbReference>
<dbReference type="GO" id="GO:0006528">
    <property type="term" value="P:asparagine metabolic process"/>
    <property type="evidence" value="ECO:0007669"/>
    <property type="project" value="InterPro"/>
</dbReference>
<feature type="active site" description="O-isoaspartyl threonine intermediate" evidence="3">
    <location>
        <position position="14"/>
    </location>
</feature>